<dbReference type="InterPro" id="IPR035979">
    <property type="entry name" value="RBD_domain_sf"/>
</dbReference>
<dbReference type="SUPFAM" id="SSF54928">
    <property type="entry name" value="RNA-binding domain, RBD"/>
    <property type="match status" value="2"/>
</dbReference>
<dbReference type="CDD" id="cd00590">
    <property type="entry name" value="RRM_SF"/>
    <property type="match status" value="1"/>
</dbReference>
<dbReference type="PANTHER" id="PTHR48033">
    <property type="entry name" value="RNA-BINDING (RRM/RBD/RNP MOTIFS) FAMILY PROTEIN"/>
    <property type="match status" value="1"/>
</dbReference>
<feature type="region of interest" description="Disordered" evidence="7">
    <location>
        <begin position="471"/>
        <end position="494"/>
    </location>
</feature>
<evidence type="ECO:0000256" key="3">
    <source>
        <dbReference type="ARBA" id="ARBA00022833"/>
    </source>
</evidence>
<evidence type="ECO:0000256" key="7">
    <source>
        <dbReference type="SAM" id="MobiDB-lite"/>
    </source>
</evidence>
<dbReference type="InterPro" id="IPR000504">
    <property type="entry name" value="RRM_dom"/>
</dbReference>
<dbReference type="STRING" id="947166.A0A1D1UFH1"/>
<sequence length="549" mass="59342">MATSAKISFESHVKELLWNKDKWEHNFQKATTFAVTADDFDTLRTNINRMRAVLDTCEGMIFDGGQVWDQGSLRKCSIKSSLDSAMNGLNNGGSILLASNSSSERSSNGSPFNFSSTGDIMGTSGGGFSNSSMMSDMYDRNSYDPLASVSELLTESTLDNGFGSSSSTFPDNRLTNGSVSSVFSSGSFGSTPHTPQSSYWPSSSSSTWPASTGSPGVVNSDLFTAFATSPKPSFAAIAQLPPAPEALLQQNTATRKNSDSTAAASSPTTNPAFLRHGSISISETPLSISQMKPHLAKIIYVFPLNYKMDESVLERYFSQFGKVSKTKIFRYPNGASKTAGIVDFDDASSAVSAIKKKYHHVDGCQIEAKQFEPKSHDIHNLISSHGLVSRSSHFVNNTEYQVFIGGIPSNASDEDIEKAITVFGRVKRIQVNPNGTFAFVSFANEAEAMKICTARSINICGRQVECKKNEPIPSQRLRTNTSESSATMGSSHSNGSTVAAICQQCKKGKVKAVLQCDHRVECFECVKTQKVCPKCGNKLDLTKEPAKRL</sequence>
<feature type="domain" description="RRM" evidence="9">
    <location>
        <begin position="400"/>
        <end position="484"/>
    </location>
</feature>
<evidence type="ECO:0000256" key="4">
    <source>
        <dbReference type="ARBA" id="ARBA00023242"/>
    </source>
</evidence>
<keyword evidence="11" id="KW-1185">Reference proteome</keyword>
<evidence type="ECO:0000256" key="6">
    <source>
        <dbReference type="PROSITE-ProRule" id="PRU00176"/>
    </source>
</evidence>
<dbReference type="InterPro" id="IPR012677">
    <property type="entry name" value="Nucleotide-bd_a/b_plait_sf"/>
</dbReference>
<evidence type="ECO:0000256" key="1">
    <source>
        <dbReference type="ARBA" id="ARBA00004123"/>
    </source>
</evidence>
<dbReference type="OrthoDB" id="2020831at2759"/>
<evidence type="ECO:0000313" key="10">
    <source>
        <dbReference type="EMBL" id="GAU88386.1"/>
    </source>
</evidence>
<protein>
    <recommendedName>
        <fullName evidence="12">RING-type domain-containing protein</fullName>
    </recommendedName>
</protein>
<name>A0A1D1UFH1_RAMVA</name>
<keyword evidence="2 5" id="KW-0479">Metal-binding</keyword>
<evidence type="ECO:0000259" key="8">
    <source>
        <dbReference type="PROSITE" id="PS50089"/>
    </source>
</evidence>
<dbReference type="AlphaFoldDB" id="A0A1D1UFH1"/>
<dbReference type="GO" id="GO:0005654">
    <property type="term" value="C:nucleoplasm"/>
    <property type="evidence" value="ECO:0007669"/>
    <property type="project" value="TreeGrafter"/>
</dbReference>
<feature type="compositionally biased region" description="Low complexity" evidence="7">
    <location>
        <begin position="259"/>
        <end position="271"/>
    </location>
</feature>
<dbReference type="Gene3D" id="3.30.70.330">
    <property type="match status" value="2"/>
</dbReference>
<dbReference type="Pfam" id="PF00076">
    <property type="entry name" value="RRM_1"/>
    <property type="match status" value="2"/>
</dbReference>
<reference evidence="10 11" key="1">
    <citation type="journal article" date="2016" name="Nat. Commun.">
        <title>Extremotolerant tardigrade genome and improved radiotolerance of human cultured cells by tardigrade-unique protein.</title>
        <authorList>
            <person name="Hashimoto T."/>
            <person name="Horikawa D.D."/>
            <person name="Saito Y."/>
            <person name="Kuwahara H."/>
            <person name="Kozuka-Hata H."/>
            <person name="Shin-I T."/>
            <person name="Minakuchi Y."/>
            <person name="Ohishi K."/>
            <person name="Motoyama A."/>
            <person name="Aizu T."/>
            <person name="Enomoto A."/>
            <person name="Kondo K."/>
            <person name="Tanaka S."/>
            <person name="Hara Y."/>
            <person name="Koshikawa S."/>
            <person name="Sagara H."/>
            <person name="Miura T."/>
            <person name="Yokobori S."/>
            <person name="Miyagawa K."/>
            <person name="Suzuki Y."/>
            <person name="Kubo T."/>
            <person name="Oyama M."/>
            <person name="Kohara Y."/>
            <person name="Fujiyama A."/>
            <person name="Arakawa K."/>
            <person name="Katayama T."/>
            <person name="Toyoda A."/>
            <person name="Kunieda T."/>
        </authorList>
    </citation>
    <scope>NUCLEOTIDE SEQUENCE [LARGE SCALE GENOMIC DNA]</scope>
    <source>
        <strain evidence="10 11">YOKOZUNA-1</strain>
    </source>
</reference>
<keyword evidence="3" id="KW-0862">Zinc</keyword>
<evidence type="ECO:0000313" key="11">
    <source>
        <dbReference type="Proteomes" id="UP000186922"/>
    </source>
</evidence>
<organism evidence="10 11">
    <name type="scientific">Ramazzottius varieornatus</name>
    <name type="common">Water bear</name>
    <name type="synonym">Tardigrade</name>
    <dbReference type="NCBI Taxonomy" id="947166"/>
    <lineage>
        <taxon>Eukaryota</taxon>
        <taxon>Metazoa</taxon>
        <taxon>Ecdysozoa</taxon>
        <taxon>Tardigrada</taxon>
        <taxon>Eutardigrada</taxon>
        <taxon>Parachela</taxon>
        <taxon>Hypsibioidea</taxon>
        <taxon>Ramazzottiidae</taxon>
        <taxon>Ramazzottius</taxon>
    </lineage>
</organism>
<dbReference type="GO" id="GO:0010468">
    <property type="term" value="P:regulation of gene expression"/>
    <property type="evidence" value="ECO:0007669"/>
    <property type="project" value="TreeGrafter"/>
</dbReference>
<keyword evidence="4" id="KW-0539">Nucleus</keyword>
<feature type="region of interest" description="Disordered" evidence="7">
    <location>
        <begin position="252"/>
        <end position="271"/>
    </location>
</feature>
<dbReference type="GO" id="GO:0003723">
    <property type="term" value="F:RNA binding"/>
    <property type="evidence" value="ECO:0007669"/>
    <property type="project" value="UniProtKB-UniRule"/>
</dbReference>
<evidence type="ECO:0000259" key="9">
    <source>
        <dbReference type="PROSITE" id="PS50102"/>
    </source>
</evidence>
<accession>A0A1D1UFH1</accession>
<dbReference type="PANTHER" id="PTHR48033:SF10">
    <property type="entry name" value="RNA-BINDING PROTEIN SQUID"/>
    <property type="match status" value="1"/>
</dbReference>
<keyword evidence="2 5" id="KW-0863">Zinc-finger</keyword>
<feature type="compositionally biased region" description="Polar residues" evidence="7">
    <location>
        <begin position="476"/>
        <end position="494"/>
    </location>
</feature>
<feature type="domain" description="RRM" evidence="9">
    <location>
        <begin position="297"/>
        <end position="372"/>
    </location>
</feature>
<keyword evidence="6" id="KW-0694">RNA-binding</keyword>
<gene>
    <name evidence="10" type="primary">RvY_01095-1</name>
    <name evidence="10" type="synonym">RvY_01095.1</name>
    <name evidence="10" type="ORF">RvY_01095</name>
</gene>
<dbReference type="PROSITE" id="PS50089">
    <property type="entry name" value="ZF_RING_2"/>
    <property type="match status" value="1"/>
</dbReference>
<dbReference type="InterPro" id="IPR001841">
    <property type="entry name" value="Znf_RING"/>
</dbReference>
<feature type="domain" description="RING-type" evidence="8">
    <location>
        <begin position="502"/>
        <end position="535"/>
    </location>
</feature>
<evidence type="ECO:0000256" key="2">
    <source>
        <dbReference type="ARBA" id="ARBA00022771"/>
    </source>
</evidence>
<dbReference type="EMBL" id="BDGG01000001">
    <property type="protein sequence ID" value="GAU88386.1"/>
    <property type="molecule type" value="Genomic_DNA"/>
</dbReference>
<dbReference type="SMART" id="SM00360">
    <property type="entry name" value="RRM"/>
    <property type="match status" value="2"/>
</dbReference>
<dbReference type="Proteomes" id="UP000186922">
    <property type="component" value="Unassembled WGS sequence"/>
</dbReference>
<evidence type="ECO:0008006" key="12">
    <source>
        <dbReference type="Google" id="ProtNLM"/>
    </source>
</evidence>
<dbReference type="GO" id="GO:0000785">
    <property type="term" value="C:chromatin"/>
    <property type="evidence" value="ECO:0007669"/>
    <property type="project" value="TreeGrafter"/>
</dbReference>
<comment type="subcellular location">
    <subcellularLocation>
        <location evidence="1">Nucleus</location>
    </subcellularLocation>
</comment>
<dbReference type="GO" id="GO:0008270">
    <property type="term" value="F:zinc ion binding"/>
    <property type="evidence" value="ECO:0007669"/>
    <property type="project" value="UniProtKB-KW"/>
</dbReference>
<proteinExistence type="predicted"/>
<evidence type="ECO:0000256" key="5">
    <source>
        <dbReference type="PROSITE-ProRule" id="PRU00175"/>
    </source>
</evidence>
<dbReference type="PROSITE" id="PS50102">
    <property type="entry name" value="RRM"/>
    <property type="match status" value="2"/>
</dbReference>
<comment type="caution">
    <text evidence="10">The sequence shown here is derived from an EMBL/GenBank/DDBJ whole genome shotgun (WGS) entry which is preliminary data.</text>
</comment>